<evidence type="ECO:0000256" key="3">
    <source>
        <dbReference type="SAM" id="Phobius"/>
    </source>
</evidence>
<dbReference type="GeneID" id="88848393"/>
<dbReference type="EMBL" id="AP019367">
    <property type="protein sequence ID" value="BBH49657.1"/>
    <property type="molecule type" value="Genomic_DNA"/>
</dbReference>
<feature type="domain" description="HTH tetR-type" evidence="4">
    <location>
        <begin position="6"/>
        <end position="66"/>
    </location>
</feature>
<name>A0A3G9JW25_9ACTN</name>
<dbReference type="RefSeq" id="WP_126420919.1">
    <property type="nucleotide sequence ID" value="NZ_AP019367.1"/>
</dbReference>
<organism evidence="5 6">
    <name type="scientific">Parolsenella catena</name>
    <dbReference type="NCBI Taxonomy" id="2003188"/>
    <lineage>
        <taxon>Bacteria</taxon>
        <taxon>Bacillati</taxon>
        <taxon>Actinomycetota</taxon>
        <taxon>Coriobacteriia</taxon>
        <taxon>Coriobacteriales</taxon>
        <taxon>Atopobiaceae</taxon>
        <taxon>Parolsenella</taxon>
    </lineage>
</organism>
<evidence type="ECO:0000259" key="4">
    <source>
        <dbReference type="PROSITE" id="PS50977"/>
    </source>
</evidence>
<dbReference type="InterPro" id="IPR001647">
    <property type="entry name" value="HTH_TetR"/>
</dbReference>
<reference evidence="6" key="1">
    <citation type="submission" date="2018-11" db="EMBL/GenBank/DDBJ databases">
        <title>Comparative genomics of Parolsenella catena and Libanicoccus massiliensis: Reclassification of Libanicoccus massiliensis as Parolsenella massiliensis comb. nov.</title>
        <authorList>
            <person name="Sakamoto M."/>
            <person name="Ikeyama N."/>
            <person name="Murakami T."/>
            <person name="Mori H."/>
            <person name="Yuki M."/>
            <person name="Ohkuma M."/>
        </authorList>
    </citation>
    <scope>NUCLEOTIDE SEQUENCE [LARGE SCALE GENOMIC DNA]</scope>
    <source>
        <strain evidence="6">JCM 31932</strain>
    </source>
</reference>
<dbReference type="PANTHER" id="PTHR43479:SF11">
    <property type="entry name" value="ACREF_ENVCD OPERON REPRESSOR-RELATED"/>
    <property type="match status" value="1"/>
</dbReference>
<keyword evidence="3" id="KW-0812">Transmembrane</keyword>
<feature type="DNA-binding region" description="H-T-H motif" evidence="2">
    <location>
        <begin position="29"/>
        <end position="48"/>
    </location>
</feature>
<dbReference type="KEGG" id="pcat:Pcatena_02440"/>
<dbReference type="GO" id="GO:0003677">
    <property type="term" value="F:DNA binding"/>
    <property type="evidence" value="ECO:0007669"/>
    <property type="project" value="UniProtKB-UniRule"/>
</dbReference>
<sequence length="185" mass="20466">MDKRRQRTREAIEAAFVELIDEQGYARTTVQDILERSGVGRATFYAQFHGKDDLLEAQVCALCDHALDMGAATSVSPLAQTERVLENLLDRRGGLHAFIVDEGSERFADCLRHAIVARADAAVPACPRGATARMNRSFLLHHIAASFVGMVRWWAWNDFAATPHDLATDYLNAILPLFGESAPVE</sequence>
<proteinExistence type="predicted"/>
<gene>
    <name evidence="5" type="primary">tetR</name>
    <name evidence="5" type="ORF">Pcatena_02440</name>
</gene>
<evidence type="ECO:0000256" key="1">
    <source>
        <dbReference type="ARBA" id="ARBA00023125"/>
    </source>
</evidence>
<keyword evidence="3" id="KW-1133">Transmembrane helix</keyword>
<evidence type="ECO:0000313" key="5">
    <source>
        <dbReference type="EMBL" id="BBH49657.1"/>
    </source>
</evidence>
<dbReference type="SUPFAM" id="SSF46689">
    <property type="entry name" value="Homeodomain-like"/>
    <property type="match status" value="1"/>
</dbReference>
<dbReference type="AlphaFoldDB" id="A0A3G9JW25"/>
<evidence type="ECO:0000256" key="2">
    <source>
        <dbReference type="PROSITE-ProRule" id="PRU00335"/>
    </source>
</evidence>
<keyword evidence="3" id="KW-0472">Membrane</keyword>
<keyword evidence="6" id="KW-1185">Reference proteome</keyword>
<dbReference type="OrthoDB" id="3193022at2"/>
<feature type="transmembrane region" description="Helical" evidence="3">
    <location>
        <begin position="138"/>
        <end position="156"/>
    </location>
</feature>
<dbReference type="InterPro" id="IPR050624">
    <property type="entry name" value="HTH-type_Tx_Regulator"/>
</dbReference>
<dbReference type="Gene3D" id="1.10.357.10">
    <property type="entry name" value="Tetracycline Repressor, domain 2"/>
    <property type="match status" value="1"/>
</dbReference>
<dbReference type="PROSITE" id="PS50977">
    <property type="entry name" value="HTH_TETR_2"/>
    <property type="match status" value="1"/>
</dbReference>
<dbReference type="PRINTS" id="PR00455">
    <property type="entry name" value="HTHTETR"/>
</dbReference>
<keyword evidence="1 2" id="KW-0238">DNA-binding</keyword>
<dbReference type="Proteomes" id="UP000273154">
    <property type="component" value="Chromosome"/>
</dbReference>
<evidence type="ECO:0000313" key="6">
    <source>
        <dbReference type="Proteomes" id="UP000273154"/>
    </source>
</evidence>
<protein>
    <submittedName>
        <fullName evidence="5">TetR family transcriptional regulator</fullName>
    </submittedName>
</protein>
<dbReference type="Pfam" id="PF00440">
    <property type="entry name" value="TetR_N"/>
    <property type="match status" value="1"/>
</dbReference>
<dbReference type="InterPro" id="IPR009057">
    <property type="entry name" value="Homeodomain-like_sf"/>
</dbReference>
<dbReference type="PANTHER" id="PTHR43479">
    <property type="entry name" value="ACREF/ENVCD OPERON REPRESSOR-RELATED"/>
    <property type="match status" value="1"/>
</dbReference>
<accession>A0A3G9JW25</accession>